<dbReference type="Gene3D" id="3.30.429.10">
    <property type="entry name" value="Macrophage Migration Inhibitory Factor"/>
    <property type="match status" value="1"/>
</dbReference>
<dbReference type="InterPro" id="IPR014347">
    <property type="entry name" value="Tautomerase/MIF_sf"/>
</dbReference>
<dbReference type="EMBL" id="BAABJP010000007">
    <property type="protein sequence ID" value="GAA5150812.1"/>
    <property type="molecule type" value="Genomic_DNA"/>
</dbReference>
<organism evidence="1 2">
    <name type="scientific">Pseudonocardia eucalypti</name>
    <dbReference type="NCBI Taxonomy" id="648755"/>
    <lineage>
        <taxon>Bacteria</taxon>
        <taxon>Bacillati</taxon>
        <taxon>Actinomycetota</taxon>
        <taxon>Actinomycetes</taxon>
        <taxon>Pseudonocardiales</taxon>
        <taxon>Pseudonocardiaceae</taxon>
        <taxon>Pseudonocardia</taxon>
    </lineage>
</organism>
<accession>A0ABP9PRE9</accession>
<evidence type="ECO:0000313" key="1">
    <source>
        <dbReference type="EMBL" id="GAA5150812.1"/>
    </source>
</evidence>
<proteinExistence type="predicted"/>
<sequence length="149" mass="15967">MPFVELYAPKGAFASERGQAALRSLVSEVMVAEGAPDNEAARSISWLVLHEPDAWFVGGAEVTDAEPPRYVARVSVPAGSLNDAKRADMVQRVTRVLAGAEEDSERLFRQPHAWVHIHEVPEGNWGAFGRQVGLADIVSLVAGGTPVPA</sequence>
<name>A0ABP9PRE9_9PSEU</name>
<gene>
    <name evidence="1" type="ORF">GCM10023321_16770</name>
</gene>
<comment type="caution">
    <text evidence="1">The sequence shown here is derived from an EMBL/GenBank/DDBJ whole genome shotgun (WGS) entry which is preliminary data.</text>
</comment>
<dbReference type="RefSeq" id="WP_185064339.1">
    <property type="nucleotide sequence ID" value="NZ_BAABJP010000007.1"/>
</dbReference>
<evidence type="ECO:0000313" key="2">
    <source>
        <dbReference type="Proteomes" id="UP001428817"/>
    </source>
</evidence>
<evidence type="ECO:0008006" key="3">
    <source>
        <dbReference type="Google" id="ProtNLM"/>
    </source>
</evidence>
<protein>
    <recommendedName>
        <fullName evidence="3">Phenylpyruvate tautomerase PptA (4-oxalocrotonate tautomerase family)</fullName>
    </recommendedName>
</protein>
<reference evidence="2" key="1">
    <citation type="journal article" date="2019" name="Int. J. Syst. Evol. Microbiol.">
        <title>The Global Catalogue of Microorganisms (GCM) 10K type strain sequencing project: providing services to taxonomists for standard genome sequencing and annotation.</title>
        <authorList>
            <consortium name="The Broad Institute Genomics Platform"/>
            <consortium name="The Broad Institute Genome Sequencing Center for Infectious Disease"/>
            <person name="Wu L."/>
            <person name="Ma J."/>
        </authorList>
    </citation>
    <scope>NUCLEOTIDE SEQUENCE [LARGE SCALE GENOMIC DNA]</scope>
    <source>
        <strain evidence="2">JCM 18303</strain>
    </source>
</reference>
<keyword evidence="2" id="KW-1185">Reference proteome</keyword>
<dbReference type="Proteomes" id="UP001428817">
    <property type="component" value="Unassembled WGS sequence"/>
</dbReference>